<proteinExistence type="predicted"/>
<protein>
    <recommendedName>
        <fullName evidence="3">F-box domain-containing protein</fullName>
    </recommendedName>
</protein>
<sequence>MAPSLPAEVLYMILDQLRDERDYNTIYQFALCSKYFTEPALTILYQLYDTAPVTGGGATEDEQIKARRTGGSVEDAKWQQERTIWKWAAMWRSVILSAIDQTYLPYCNYIRHLNLEDLSDLLSHSGFKGKTHDYFFTSELREAAGQHNWNRRLRSRSAQDIPLLVTGLGSAIIKNTNSIRGLSCNISTGTLSDWLEHLPSLQTLSIWDGGNLTQPVGNKIRNHCPEFKRITAYRWASNGPWHTEAESERFLNELRPHTLEHFEVISFNFLSSDSISGLSTHLSSLTELKLTSLGLNAIASLPSLTAPPALRALALTDSKVLVDNDLVDSIVTRLGQWIHSCKALKELHIRRFVFDPNTLLSQALADGGPRLTTLSLSDYAASEARDFHETLGSQKTLQNLYLSGEGMEPVEDNVHLVQTFAELNEIRVLELKGVSNGFTPDHVMALVALIPRVERLWIDGDYFDDSIWLAFSCLSKLRSLVIQALSEFSEQAIVSFVTKLKSGSHGFNLSIMNSITEANLSEDAQKSIRDILIGGLFEFGLAQEEFSDMSSEEFSD</sequence>
<dbReference type="OrthoDB" id="10028886at2759"/>
<organism evidence="1 2">
    <name type="scientific">Aspergillus cristatus</name>
    <name type="common">Chinese Fuzhuan brick tea-fermentation fungus</name>
    <name type="synonym">Eurotium cristatum</name>
    <dbReference type="NCBI Taxonomy" id="573508"/>
    <lineage>
        <taxon>Eukaryota</taxon>
        <taxon>Fungi</taxon>
        <taxon>Dikarya</taxon>
        <taxon>Ascomycota</taxon>
        <taxon>Pezizomycotina</taxon>
        <taxon>Eurotiomycetes</taxon>
        <taxon>Eurotiomycetidae</taxon>
        <taxon>Eurotiales</taxon>
        <taxon>Aspergillaceae</taxon>
        <taxon>Aspergillus</taxon>
        <taxon>Aspergillus subgen. Aspergillus</taxon>
    </lineage>
</organism>
<dbReference type="SUPFAM" id="SSF52047">
    <property type="entry name" value="RNI-like"/>
    <property type="match status" value="1"/>
</dbReference>
<accession>A0A1E3B6V2</accession>
<evidence type="ECO:0000313" key="1">
    <source>
        <dbReference type="EMBL" id="ODM16521.1"/>
    </source>
</evidence>
<dbReference type="InterPro" id="IPR032675">
    <property type="entry name" value="LRR_dom_sf"/>
</dbReference>
<dbReference type="Proteomes" id="UP000094569">
    <property type="component" value="Unassembled WGS sequence"/>
</dbReference>
<comment type="caution">
    <text evidence="1">The sequence shown here is derived from an EMBL/GenBank/DDBJ whole genome shotgun (WGS) entry which is preliminary data.</text>
</comment>
<keyword evidence="2" id="KW-1185">Reference proteome</keyword>
<gene>
    <name evidence="1" type="ORF">SI65_08028</name>
</gene>
<dbReference type="Gene3D" id="3.80.10.10">
    <property type="entry name" value="Ribonuclease Inhibitor"/>
    <property type="match status" value="1"/>
</dbReference>
<reference evidence="1 2" key="1">
    <citation type="journal article" date="2016" name="BMC Genomics">
        <title>Comparative genomic and transcriptomic analyses of the Fuzhuan brick tea-fermentation fungus Aspergillus cristatus.</title>
        <authorList>
            <person name="Ge Y."/>
            <person name="Wang Y."/>
            <person name="Liu Y."/>
            <person name="Tan Y."/>
            <person name="Ren X."/>
            <person name="Zhang X."/>
            <person name="Hyde K.D."/>
            <person name="Liu Y."/>
            <person name="Liu Z."/>
        </authorList>
    </citation>
    <scope>NUCLEOTIDE SEQUENCE [LARGE SCALE GENOMIC DNA]</scope>
    <source>
        <strain evidence="1 2">GZAAS20.1005</strain>
    </source>
</reference>
<dbReference type="EMBL" id="JXNT01000011">
    <property type="protein sequence ID" value="ODM16521.1"/>
    <property type="molecule type" value="Genomic_DNA"/>
</dbReference>
<dbReference type="AlphaFoldDB" id="A0A1E3B6V2"/>
<dbReference type="STRING" id="573508.A0A1E3B6V2"/>
<evidence type="ECO:0000313" key="2">
    <source>
        <dbReference type="Proteomes" id="UP000094569"/>
    </source>
</evidence>
<name>A0A1E3B6V2_ASPCR</name>
<evidence type="ECO:0008006" key="3">
    <source>
        <dbReference type="Google" id="ProtNLM"/>
    </source>
</evidence>
<dbReference type="VEuPathDB" id="FungiDB:SI65_08028"/>